<dbReference type="GO" id="GO:0046872">
    <property type="term" value="F:metal ion binding"/>
    <property type="evidence" value="ECO:0007669"/>
    <property type="project" value="UniProtKB-KW"/>
</dbReference>
<accession>A0A178MDH8</accession>
<dbReference type="CDD" id="cd07255">
    <property type="entry name" value="VOC_BsCatE_like_N"/>
    <property type="match status" value="1"/>
</dbReference>
<organism evidence="3 4">
    <name type="scientific">Chloroflexus islandicus</name>
    <dbReference type="NCBI Taxonomy" id="1707952"/>
    <lineage>
        <taxon>Bacteria</taxon>
        <taxon>Bacillati</taxon>
        <taxon>Chloroflexota</taxon>
        <taxon>Chloroflexia</taxon>
        <taxon>Chloroflexales</taxon>
        <taxon>Chloroflexineae</taxon>
        <taxon>Chloroflexaceae</taxon>
        <taxon>Chloroflexus</taxon>
    </lineage>
</organism>
<dbReference type="EMBL" id="LWQS01000047">
    <property type="protein sequence ID" value="OAN46197.1"/>
    <property type="molecule type" value="Genomic_DNA"/>
</dbReference>
<dbReference type="GO" id="GO:0004462">
    <property type="term" value="F:lactoylglutathione lyase activity"/>
    <property type="evidence" value="ECO:0007669"/>
    <property type="project" value="InterPro"/>
</dbReference>
<feature type="domain" description="VOC" evidence="2">
    <location>
        <begin position="10"/>
        <end position="124"/>
    </location>
</feature>
<dbReference type="PANTHER" id="PTHR43279">
    <property type="entry name" value="CATECHOL-2,3-DIOXYGENASE"/>
    <property type="match status" value="1"/>
</dbReference>
<evidence type="ECO:0000259" key="2">
    <source>
        <dbReference type="PROSITE" id="PS51819"/>
    </source>
</evidence>
<evidence type="ECO:0000256" key="1">
    <source>
        <dbReference type="ARBA" id="ARBA00022723"/>
    </source>
</evidence>
<dbReference type="RefSeq" id="WP_066786201.1">
    <property type="nucleotide sequence ID" value="NZ_LWQS01000047.1"/>
</dbReference>
<keyword evidence="4" id="KW-1185">Reference proteome</keyword>
<dbReference type="InterPro" id="IPR018146">
    <property type="entry name" value="Glyoxalase_1_CS"/>
</dbReference>
<dbReference type="PROSITE" id="PS51819">
    <property type="entry name" value="VOC"/>
    <property type="match status" value="2"/>
</dbReference>
<keyword evidence="1" id="KW-0479">Metal-binding</keyword>
<dbReference type="InterPro" id="IPR029068">
    <property type="entry name" value="Glyas_Bleomycin-R_OHBP_Dase"/>
</dbReference>
<proteinExistence type="predicted"/>
<dbReference type="InterPro" id="IPR004360">
    <property type="entry name" value="Glyas_Fos-R_dOase_dom"/>
</dbReference>
<dbReference type="PANTHER" id="PTHR43279:SF1">
    <property type="entry name" value="CATECHOL-2,3-DIOXYGENASE"/>
    <property type="match status" value="1"/>
</dbReference>
<dbReference type="AlphaFoldDB" id="A0A178MDH8"/>
<dbReference type="Proteomes" id="UP000078287">
    <property type="component" value="Unassembled WGS sequence"/>
</dbReference>
<dbReference type="Pfam" id="PF00903">
    <property type="entry name" value="Glyoxalase"/>
    <property type="match status" value="2"/>
</dbReference>
<evidence type="ECO:0000313" key="4">
    <source>
        <dbReference type="Proteomes" id="UP000078287"/>
    </source>
</evidence>
<protein>
    <submittedName>
        <fullName evidence="3">Glyoxalase</fullName>
    </submittedName>
</protein>
<dbReference type="SUPFAM" id="SSF54593">
    <property type="entry name" value="Glyoxalase/Bleomycin resistance protein/Dihydroxybiphenyl dioxygenase"/>
    <property type="match status" value="1"/>
</dbReference>
<dbReference type="InterPro" id="IPR037523">
    <property type="entry name" value="VOC_core"/>
</dbReference>
<name>A0A178MDH8_9CHLR</name>
<gene>
    <name evidence="3" type="ORF">A6A03_13105</name>
</gene>
<dbReference type="CDD" id="cd16359">
    <property type="entry name" value="VOC_BsCatE_like_C"/>
    <property type="match status" value="1"/>
</dbReference>
<dbReference type="PROSITE" id="PS00934">
    <property type="entry name" value="GLYOXALASE_I_1"/>
    <property type="match status" value="1"/>
</dbReference>
<dbReference type="OrthoDB" id="9792626at2"/>
<dbReference type="STRING" id="1707952.A6A03_13105"/>
<comment type="caution">
    <text evidence="3">The sequence shown here is derived from an EMBL/GenBank/DDBJ whole genome shotgun (WGS) entry which is preliminary data.</text>
</comment>
<dbReference type="Gene3D" id="3.10.180.10">
    <property type="entry name" value="2,3-Dihydroxybiphenyl 1,2-Dioxygenase, domain 1"/>
    <property type="match status" value="2"/>
</dbReference>
<sequence>MPTSIHPATHIGTVALTVTDLDRSLDFYQRLIGLRLHRRDGNTAYLGVGSADLLIVQQQPHARRYRGVCGLYHFALLVPDRHELARALARLFYAHYPNAPTDHIMTKATYLADPDGNGIEIYCDSPEDGVFVMNDEIFFARRADGSLSDGREPLDVASFFALLHPNDDLSAPMAPTTRIGHIHLHVADLAAAVQFYHGVLGFDIQGVMRRFRMAMVSAGGYHHHIGLNTWQGEGAPPAPSNATGLRWFSIVLPDQAALTSVLERVHAAGIAYEQIQTGWQCSDPFGNRIILTTAT</sequence>
<feature type="domain" description="VOC" evidence="2">
    <location>
        <begin position="178"/>
        <end position="295"/>
    </location>
</feature>
<evidence type="ECO:0000313" key="3">
    <source>
        <dbReference type="EMBL" id="OAN46197.1"/>
    </source>
</evidence>
<reference evidence="3 4" key="1">
    <citation type="submission" date="2016-04" db="EMBL/GenBank/DDBJ databases">
        <title>Chloroflexus islandicus sp. nov., a thermophilic filamentous anoxygenic phototrophic bacterium from geyser Strokkur (Iceland).</title>
        <authorList>
            <person name="Gaisin V.A."/>
            <person name="Kalashnikov A.M."/>
            <person name="Sukhacheva M.V."/>
            <person name="Grouzdev D.S."/>
            <person name="Ivanov T.M."/>
            <person name="Kuznetsov B."/>
            <person name="Gorlenko V.M."/>
        </authorList>
    </citation>
    <scope>NUCLEOTIDE SEQUENCE [LARGE SCALE GENOMIC DNA]</scope>
    <source>
        <strain evidence="4">isl-2</strain>
    </source>
</reference>